<proteinExistence type="predicted"/>
<feature type="domain" description="DUF5600" evidence="1">
    <location>
        <begin position="1"/>
        <end position="76"/>
    </location>
</feature>
<dbReference type="EMBL" id="LXQA010195014">
    <property type="protein sequence ID" value="MCI32381.1"/>
    <property type="molecule type" value="Genomic_DNA"/>
</dbReference>
<keyword evidence="3" id="KW-1185">Reference proteome</keyword>
<protein>
    <submittedName>
        <fullName evidence="2">EH domain-containing protein 1-like</fullName>
    </submittedName>
</protein>
<dbReference type="Gene3D" id="1.10.268.20">
    <property type="match status" value="1"/>
</dbReference>
<reference evidence="2 3" key="1">
    <citation type="journal article" date="2018" name="Front. Plant Sci.">
        <title>Red Clover (Trifolium pratense) and Zigzag Clover (T. medium) - A Picture of Genomic Similarities and Differences.</title>
        <authorList>
            <person name="Dluhosova J."/>
            <person name="Istvanek J."/>
            <person name="Nedelnik J."/>
            <person name="Repkova J."/>
        </authorList>
    </citation>
    <scope>NUCLEOTIDE SEQUENCE [LARGE SCALE GENOMIC DNA]</scope>
    <source>
        <strain evidence="3">cv. 10/8</strain>
        <tissue evidence="2">Leaf</tissue>
    </source>
</reference>
<evidence type="ECO:0000313" key="2">
    <source>
        <dbReference type="EMBL" id="MCI32381.1"/>
    </source>
</evidence>
<accession>A0A392R715</accession>
<evidence type="ECO:0000313" key="3">
    <source>
        <dbReference type="Proteomes" id="UP000265520"/>
    </source>
</evidence>
<organism evidence="2 3">
    <name type="scientific">Trifolium medium</name>
    <dbReference type="NCBI Taxonomy" id="97028"/>
    <lineage>
        <taxon>Eukaryota</taxon>
        <taxon>Viridiplantae</taxon>
        <taxon>Streptophyta</taxon>
        <taxon>Embryophyta</taxon>
        <taxon>Tracheophyta</taxon>
        <taxon>Spermatophyta</taxon>
        <taxon>Magnoliopsida</taxon>
        <taxon>eudicotyledons</taxon>
        <taxon>Gunneridae</taxon>
        <taxon>Pentapetalae</taxon>
        <taxon>rosids</taxon>
        <taxon>fabids</taxon>
        <taxon>Fabales</taxon>
        <taxon>Fabaceae</taxon>
        <taxon>Papilionoideae</taxon>
        <taxon>50 kb inversion clade</taxon>
        <taxon>NPAAA clade</taxon>
        <taxon>Hologalegina</taxon>
        <taxon>IRL clade</taxon>
        <taxon>Trifolieae</taxon>
        <taxon>Trifolium</taxon>
    </lineage>
</organism>
<dbReference type="Pfam" id="PF18150">
    <property type="entry name" value="DUF5600"/>
    <property type="match status" value="1"/>
</dbReference>
<dbReference type="InterPro" id="IPR040990">
    <property type="entry name" value="DUF5600"/>
</dbReference>
<dbReference type="AlphaFoldDB" id="A0A392R715"/>
<feature type="non-terminal residue" evidence="2">
    <location>
        <position position="84"/>
    </location>
</feature>
<dbReference type="Proteomes" id="UP000265520">
    <property type="component" value="Unassembled WGS sequence"/>
</dbReference>
<evidence type="ECO:0000259" key="1">
    <source>
        <dbReference type="Pfam" id="PF18150"/>
    </source>
</evidence>
<name>A0A392R715_9FABA</name>
<sequence>MPAMMGKAKAQQKLIDNLEGEFAKVQREFHLPAGDFPDVEHFKEVLSGYNIDKFEKLKPQKIQAVDDMLAHDIPNLLKSFRNPY</sequence>
<comment type="caution">
    <text evidence="2">The sequence shown here is derived from an EMBL/GenBank/DDBJ whole genome shotgun (WGS) entry which is preliminary data.</text>
</comment>